<keyword evidence="3" id="KW-1185">Reference proteome</keyword>
<dbReference type="EMBL" id="LXQA010798148">
    <property type="protein sequence ID" value="MCI71537.1"/>
    <property type="molecule type" value="Genomic_DNA"/>
</dbReference>
<name>A0A392UFB7_9FABA</name>
<evidence type="ECO:0000313" key="3">
    <source>
        <dbReference type="Proteomes" id="UP000265520"/>
    </source>
</evidence>
<dbReference type="Proteomes" id="UP000265520">
    <property type="component" value="Unassembled WGS sequence"/>
</dbReference>
<accession>A0A392UFB7</accession>
<feature type="region of interest" description="Disordered" evidence="1">
    <location>
        <begin position="1"/>
        <end position="22"/>
    </location>
</feature>
<protein>
    <submittedName>
        <fullName evidence="2">Uncharacterized protein</fullName>
    </submittedName>
</protein>
<proteinExistence type="predicted"/>
<evidence type="ECO:0000256" key="1">
    <source>
        <dbReference type="SAM" id="MobiDB-lite"/>
    </source>
</evidence>
<comment type="caution">
    <text evidence="2">The sequence shown here is derived from an EMBL/GenBank/DDBJ whole genome shotgun (WGS) entry which is preliminary data.</text>
</comment>
<reference evidence="2 3" key="1">
    <citation type="journal article" date="2018" name="Front. Plant Sci.">
        <title>Red Clover (Trifolium pratense) and Zigzag Clover (T. medium) - A Picture of Genomic Similarities and Differences.</title>
        <authorList>
            <person name="Dluhosova J."/>
            <person name="Istvanek J."/>
            <person name="Nedelnik J."/>
            <person name="Repkova J."/>
        </authorList>
    </citation>
    <scope>NUCLEOTIDE SEQUENCE [LARGE SCALE GENOMIC DNA]</scope>
    <source>
        <strain evidence="3">cv. 10/8</strain>
        <tissue evidence="2">Leaf</tissue>
    </source>
</reference>
<sequence length="59" mass="6705">MAEAPDASFLLDRRAAPASPAQRAIDRAFPTYPQLRRATRQQHLRDAQFAETCTKTKNF</sequence>
<dbReference type="AlphaFoldDB" id="A0A392UFB7"/>
<evidence type="ECO:0000313" key="2">
    <source>
        <dbReference type="EMBL" id="MCI71537.1"/>
    </source>
</evidence>
<organism evidence="2 3">
    <name type="scientific">Trifolium medium</name>
    <dbReference type="NCBI Taxonomy" id="97028"/>
    <lineage>
        <taxon>Eukaryota</taxon>
        <taxon>Viridiplantae</taxon>
        <taxon>Streptophyta</taxon>
        <taxon>Embryophyta</taxon>
        <taxon>Tracheophyta</taxon>
        <taxon>Spermatophyta</taxon>
        <taxon>Magnoliopsida</taxon>
        <taxon>eudicotyledons</taxon>
        <taxon>Gunneridae</taxon>
        <taxon>Pentapetalae</taxon>
        <taxon>rosids</taxon>
        <taxon>fabids</taxon>
        <taxon>Fabales</taxon>
        <taxon>Fabaceae</taxon>
        <taxon>Papilionoideae</taxon>
        <taxon>50 kb inversion clade</taxon>
        <taxon>NPAAA clade</taxon>
        <taxon>Hologalegina</taxon>
        <taxon>IRL clade</taxon>
        <taxon>Trifolieae</taxon>
        <taxon>Trifolium</taxon>
    </lineage>
</organism>